<dbReference type="InterPro" id="IPR006094">
    <property type="entry name" value="Oxid_FAD_bind_N"/>
</dbReference>
<accession>A0AAD6S5S9</accession>
<dbReference type="InterPro" id="IPR036318">
    <property type="entry name" value="FAD-bd_PCMH-like_sf"/>
</dbReference>
<reference evidence="6" key="1">
    <citation type="submission" date="2023-03" db="EMBL/GenBank/DDBJ databases">
        <title>Massive genome expansion in bonnet fungi (Mycena s.s.) driven by repeated elements and novel gene families across ecological guilds.</title>
        <authorList>
            <consortium name="Lawrence Berkeley National Laboratory"/>
            <person name="Harder C.B."/>
            <person name="Miyauchi S."/>
            <person name="Viragh M."/>
            <person name="Kuo A."/>
            <person name="Thoen E."/>
            <person name="Andreopoulos B."/>
            <person name="Lu D."/>
            <person name="Skrede I."/>
            <person name="Drula E."/>
            <person name="Henrissat B."/>
            <person name="Morin E."/>
            <person name="Kohler A."/>
            <person name="Barry K."/>
            <person name="LaButti K."/>
            <person name="Morin E."/>
            <person name="Salamov A."/>
            <person name="Lipzen A."/>
            <person name="Mereny Z."/>
            <person name="Hegedus B."/>
            <person name="Baldrian P."/>
            <person name="Stursova M."/>
            <person name="Weitz H."/>
            <person name="Taylor A."/>
            <person name="Grigoriev I.V."/>
            <person name="Nagy L.G."/>
            <person name="Martin F."/>
            <person name="Kauserud H."/>
        </authorList>
    </citation>
    <scope>NUCLEOTIDE SEQUENCE</scope>
    <source>
        <strain evidence="6">CBHHK200</strain>
    </source>
</reference>
<comment type="caution">
    <text evidence="6">The sequence shown here is derived from an EMBL/GenBank/DDBJ whole genome shotgun (WGS) entry which is preliminary data.</text>
</comment>
<evidence type="ECO:0000313" key="6">
    <source>
        <dbReference type="EMBL" id="KAJ7020711.1"/>
    </source>
</evidence>
<evidence type="ECO:0000259" key="5">
    <source>
        <dbReference type="PROSITE" id="PS51387"/>
    </source>
</evidence>
<keyword evidence="7" id="KW-1185">Reference proteome</keyword>
<dbReference type="InterPro" id="IPR016166">
    <property type="entry name" value="FAD-bd_PCMH"/>
</dbReference>
<protein>
    <recommendedName>
        <fullName evidence="5">FAD-binding PCMH-type domain-containing protein</fullName>
    </recommendedName>
</protein>
<dbReference type="GO" id="GO:0071949">
    <property type="term" value="F:FAD binding"/>
    <property type="evidence" value="ECO:0007669"/>
    <property type="project" value="InterPro"/>
</dbReference>
<sequence length="482" mass="53304">MSDLLAAIEKFAKDLSPKANVFYPGSAGYETSVTSYYWVSSKQNPLAVFQPAVAQDITKFFNLLAGYQQLLFAIKGGGHIAPPGFSSTAGLLVDMTLFQQVNYNTETQTVDIGPGRLWQDVYKILPLDRTVAGASSCPGVGVAGFNLGGGYSNKTNQFGLAIDNIQSIDVVVPSGEVLTVSGTSNEDLFWALKGGGNNFGIVTNWTMITQPQGPIYSQTYHYTLDKSAKVVDAIINYSTNVDLLSNIETYWEWTVDNGELAAIISAECFYDSRTPPTEVFQEFKAIPHKTPTPAFDSWLDRMAALPGNRQSHRLGWGAEAADDLPPFRGRFSCVMLSGFKKELIEETLAVFLELSRDFISHGGVQMYPDFWPFNPSLFNNSKDCAWPHVKGSPNTPLVLNFKWQGEDNDAYWLPMIEKITSRLRRSAITLGCAVAGAPVYYNLAMEDVTVTDIYQGNLDRLLSIRQRWDSTKVMDRTGGFRI</sequence>
<evidence type="ECO:0000256" key="3">
    <source>
        <dbReference type="ARBA" id="ARBA00022827"/>
    </source>
</evidence>
<evidence type="ECO:0000256" key="4">
    <source>
        <dbReference type="ARBA" id="ARBA00023002"/>
    </source>
</evidence>
<organism evidence="6 7">
    <name type="scientific">Mycena alexandri</name>
    <dbReference type="NCBI Taxonomy" id="1745969"/>
    <lineage>
        <taxon>Eukaryota</taxon>
        <taxon>Fungi</taxon>
        <taxon>Dikarya</taxon>
        <taxon>Basidiomycota</taxon>
        <taxon>Agaricomycotina</taxon>
        <taxon>Agaricomycetes</taxon>
        <taxon>Agaricomycetidae</taxon>
        <taxon>Agaricales</taxon>
        <taxon>Marasmiineae</taxon>
        <taxon>Mycenaceae</taxon>
        <taxon>Mycena</taxon>
    </lineage>
</organism>
<dbReference type="GO" id="GO:0016491">
    <property type="term" value="F:oxidoreductase activity"/>
    <property type="evidence" value="ECO:0007669"/>
    <property type="project" value="UniProtKB-KW"/>
</dbReference>
<dbReference type="Gene3D" id="3.30.465.10">
    <property type="match status" value="1"/>
</dbReference>
<dbReference type="InterPro" id="IPR016169">
    <property type="entry name" value="FAD-bd_PCMH_sub2"/>
</dbReference>
<dbReference type="Pfam" id="PF01565">
    <property type="entry name" value="FAD_binding_4"/>
    <property type="match status" value="1"/>
</dbReference>
<dbReference type="PROSITE" id="PS51387">
    <property type="entry name" value="FAD_PCMH"/>
    <property type="match status" value="1"/>
</dbReference>
<comment type="similarity">
    <text evidence="1">Belongs to the oxygen-dependent FAD-linked oxidoreductase family.</text>
</comment>
<dbReference type="SUPFAM" id="SSF56176">
    <property type="entry name" value="FAD-binding/transporter-associated domain-like"/>
    <property type="match status" value="1"/>
</dbReference>
<proteinExistence type="inferred from homology"/>
<dbReference type="AlphaFoldDB" id="A0AAD6S5S9"/>
<keyword evidence="2" id="KW-0285">Flavoprotein</keyword>
<gene>
    <name evidence="6" type="ORF">C8F04DRAFT_285500</name>
</gene>
<dbReference type="EMBL" id="JARJCM010000253">
    <property type="protein sequence ID" value="KAJ7020711.1"/>
    <property type="molecule type" value="Genomic_DNA"/>
</dbReference>
<name>A0AAD6S5S9_9AGAR</name>
<keyword evidence="4" id="KW-0560">Oxidoreductase</keyword>
<dbReference type="Proteomes" id="UP001218188">
    <property type="component" value="Unassembled WGS sequence"/>
</dbReference>
<dbReference type="PANTHER" id="PTHR42973:SF13">
    <property type="entry name" value="FAD-BINDING PCMH-TYPE DOMAIN-CONTAINING PROTEIN"/>
    <property type="match status" value="1"/>
</dbReference>
<keyword evidence="3" id="KW-0274">FAD</keyword>
<dbReference type="PANTHER" id="PTHR42973">
    <property type="entry name" value="BINDING OXIDOREDUCTASE, PUTATIVE (AFU_ORTHOLOGUE AFUA_1G17690)-RELATED"/>
    <property type="match status" value="1"/>
</dbReference>
<evidence type="ECO:0000256" key="1">
    <source>
        <dbReference type="ARBA" id="ARBA00005466"/>
    </source>
</evidence>
<evidence type="ECO:0000256" key="2">
    <source>
        <dbReference type="ARBA" id="ARBA00022630"/>
    </source>
</evidence>
<dbReference type="InterPro" id="IPR050416">
    <property type="entry name" value="FAD-linked_Oxidoreductase"/>
</dbReference>
<feature type="domain" description="FAD-binding PCMH-type" evidence="5">
    <location>
        <begin position="41"/>
        <end position="212"/>
    </location>
</feature>
<evidence type="ECO:0000313" key="7">
    <source>
        <dbReference type="Proteomes" id="UP001218188"/>
    </source>
</evidence>